<evidence type="ECO:0000256" key="6">
    <source>
        <dbReference type="ARBA" id="ARBA00047473"/>
    </source>
</evidence>
<reference evidence="12" key="1">
    <citation type="submission" date="2017-02" db="EMBL/GenBank/DDBJ databases">
        <title>Delving into the versatile metabolic prowess of the omnipresent phylum Bacteroidetes.</title>
        <authorList>
            <person name="Nobu M.K."/>
            <person name="Mei R."/>
            <person name="Narihiro T."/>
            <person name="Kuroda K."/>
            <person name="Liu W.-T."/>
        </authorList>
    </citation>
    <scope>NUCLEOTIDE SEQUENCE</scope>
    <source>
        <strain evidence="12">ADurb.Bin131</strain>
    </source>
</reference>
<feature type="active site" description="Nucleophile" evidence="8">
    <location>
        <position position="268"/>
    </location>
</feature>
<dbReference type="Pfam" id="PF00984">
    <property type="entry name" value="UDPG_MGDP_dh"/>
    <property type="match status" value="1"/>
</dbReference>
<feature type="binding site" evidence="9">
    <location>
        <begin position="257"/>
        <end position="261"/>
    </location>
    <ligand>
        <name>substrate</name>
    </ligand>
</feature>
<dbReference type="Pfam" id="PF03721">
    <property type="entry name" value="UDPG_MGDP_dh_N"/>
    <property type="match status" value="1"/>
</dbReference>
<dbReference type="PANTHER" id="PTHR43750:SF3">
    <property type="entry name" value="UDP-GLUCOSE 6-DEHYDROGENASE TUAD"/>
    <property type="match status" value="1"/>
</dbReference>
<comment type="pathway">
    <text evidence="1">Nucleotide-sugar biosynthesis; UDP-alpha-D-glucuronate biosynthesis; UDP-alpha-D-glucuronate from UDP-alpha-D-glucose: step 1/1.</text>
</comment>
<dbReference type="SUPFAM" id="SSF51735">
    <property type="entry name" value="NAD(P)-binding Rossmann-fold domains"/>
    <property type="match status" value="1"/>
</dbReference>
<gene>
    <name evidence="12" type="primary">tuaD</name>
    <name evidence="12" type="ORF">BWX89_01656</name>
</gene>
<dbReference type="PIRSF" id="PIRSF500134">
    <property type="entry name" value="UDPglc_DH_bac"/>
    <property type="match status" value="1"/>
</dbReference>
<comment type="caution">
    <text evidence="12">The sequence shown here is derived from an EMBL/GenBank/DDBJ whole genome shotgun (WGS) entry which is preliminary data.</text>
</comment>
<comment type="catalytic activity">
    <reaction evidence="6 7">
        <text>UDP-alpha-D-glucose + 2 NAD(+) + H2O = UDP-alpha-D-glucuronate + 2 NADH + 3 H(+)</text>
        <dbReference type="Rhea" id="RHEA:23596"/>
        <dbReference type="ChEBI" id="CHEBI:15377"/>
        <dbReference type="ChEBI" id="CHEBI:15378"/>
        <dbReference type="ChEBI" id="CHEBI:57540"/>
        <dbReference type="ChEBI" id="CHEBI:57945"/>
        <dbReference type="ChEBI" id="CHEBI:58052"/>
        <dbReference type="ChEBI" id="CHEBI:58885"/>
        <dbReference type="EC" id="1.1.1.22"/>
    </reaction>
</comment>
<feature type="binding site" evidence="10">
    <location>
        <position position="87"/>
    </location>
    <ligand>
        <name>NAD(+)</name>
        <dbReference type="ChEBI" id="CHEBI:57540"/>
    </ligand>
</feature>
<evidence type="ECO:0000256" key="5">
    <source>
        <dbReference type="ARBA" id="ARBA00023027"/>
    </source>
</evidence>
<dbReference type="AlphaFoldDB" id="A0A1V6C4F0"/>
<feature type="binding site" evidence="10">
    <location>
        <position position="129"/>
    </location>
    <ligand>
        <name>NAD(+)</name>
        <dbReference type="ChEBI" id="CHEBI:57540"/>
    </ligand>
</feature>
<accession>A0A1V6C4F0</accession>
<evidence type="ECO:0000256" key="1">
    <source>
        <dbReference type="ARBA" id="ARBA00004701"/>
    </source>
</evidence>
<evidence type="ECO:0000256" key="4">
    <source>
        <dbReference type="ARBA" id="ARBA00023002"/>
    </source>
</evidence>
<dbReference type="NCBIfam" id="TIGR03026">
    <property type="entry name" value="NDP-sugDHase"/>
    <property type="match status" value="1"/>
</dbReference>
<feature type="binding site" evidence="10">
    <location>
        <position position="31"/>
    </location>
    <ligand>
        <name>NAD(+)</name>
        <dbReference type="ChEBI" id="CHEBI:57540"/>
    </ligand>
</feature>
<evidence type="ECO:0000256" key="8">
    <source>
        <dbReference type="PIRSR" id="PIRSR500134-1"/>
    </source>
</evidence>
<dbReference type="PANTHER" id="PTHR43750">
    <property type="entry name" value="UDP-GLUCOSE 6-DEHYDROGENASE TUAD"/>
    <property type="match status" value="1"/>
</dbReference>
<dbReference type="InterPro" id="IPR008927">
    <property type="entry name" value="6-PGluconate_DH-like_C_sf"/>
</dbReference>
<dbReference type="EC" id="1.1.1.22" evidence="3 7"/>
<feature type="binding site" evidence="9">
    <location>
        <begin position="160"/>
        <end position="163"/>
    </location>
    <ligand>
        <name>substrate</name>
    </ligand>
</feature>
<dbReference type="InterPro" id="IPR028357">
    <property type="entry name" value="UDPglc_DH_bac"/>
</dbReference>
<dbReference type="UniPathway" id="UPA00038">
    <property type="reaction ID" value="UER00491"/>
</dbReference>
<evidence type="ECO:0000256" key="9">
    <source>
        <dbReference type="PIRSR" id="PIRSR500134-2"/>
    </source>
</evidence>
<keyword evidence="4 7" id="KW-0560">Oxidoreductase</keyword>
<dbReference type="InterPro" id="IPR001732">
    <property type="entry name" value="UDP-Glc/GDP-Man_DH_N"/>
</dbReference>
<evidence type="ECO:0000259" key="11">
    <source>
        <dbReference type="SMART" id="SM00984"/>
    </source>
</evidence>
<dbReference type="GO" id="GO:0000271">
    <property type="term" value="P:polysaccharide biosynthetic process"/>
    <property type="evidence" value="ECO:0007669"/>
    <property type="project" value="InterPro"/>
</dbReference>
<name>A0A1V6C4F0_UNCT6</name>
<dbReference type="SUPFAM" id="SSF52413">
    <property type="entry name" value="UDP-glucose/GDP-mannose dehydrogenase C-terminal domain"/>
    <property type="match status" value="1"/>
</dbReference>
<dbReference type="GO" id="GO:0006065">
    <property type="term" value="P:UDP-glucuronate biosynthetic process"/>
    <property type="evidence" value="ECO:0007669"/>
    <property type="project" value="UniProtKB-UniPathway"/>
</dbReference>
<dbReference type="Gene3D" id="3.40.50.720">
    <property type="entry name" value="NAD(P)-binding Rossmann-like Domain"/>
    <property type="match status" value="2"/>
</dbReference>
<protein>
    <recommendedName>
        <fullName evidence="3 7">UDP-glucose 6-dehydrogenase</fullName>
        <ecNumber evidence="3 7">1.1.1.22</ecNumber>
    </recommendedName>
</protein>
<dbReference type="InterPro" id="IPR036220">
    <property type="entry name" value="UDP-Glc/GDP-Man_DH_C_sf"/>
</dbReference>
<dbReference type="GO" id="GO:0051287">
    <property type="term" value="F:NAD binding"/>
    <property type="evidence" value="ECO:0007669"/>
    <property type="project" value="InterPro"/>
</dbReference>
<dbReference type="GO" id="GO:0003979">
    <property type="term" value="F:UDP-glucose 6-dehydrogenase activity"/>
    <property type="evidence" value="ECO:0007669"/>
    <property type="project" value="UniProtKB-EC"/>
</dbReference>
<feature type="binding site" evidence="10">
    <location>
        <position position="271"/>
    </location>
    <ligand>
        <name>NAD(+)</name>
        <dbReference type="ChEBI" id="CHEBI:57540"/>
    </ligand>
</feature>
<feature type="binding site" evidence="10">
    <location>
        <position position="163"/>
    </location>
    <ligand>
        <name>NAD(+)</name>
        <dbReference type="ChEBI" id="CHEBI:57540"/>
    </ligand>
</feature>
<dbReference type="InterPro" id="IPR014027">
    <property type="entry name" value="UDP-Glc/GDP-Man_DH_C"/>
</dbReference>
<evidence type="ECO:0000313" key="12">
    <source>
        <dbReference type="EMBL" id="OQB71735.1"/>
    </source>
</evidence>
<feature type="domain" description="UDP-glucose/GDP-mannose dehydrogenase C-terminal" evidence="11">
    <location>
        <begin position="322"/>
        <end position="423"/>
    </location>
</feature>
<dbReference type="SUPFAM" id="SSF48179">
    <property type="entry name" value="6-phosphogluconate dehydrogenase C-terminal domain-like"/>
    <property type="match status" value="1"/>
</dbReference>
<dbReference type="PROSITE" id="PS51257">
    <property type="entry name" value="PROKAR_LIPOPROTEIN"/>
    <property type="match status" value="1"/>
</dbReference>
<dbReference type="InterPro" id="IPR036291">
    <property type="entry name" value="NAD(P)-bd_dom_sf"/>
</dbReference>
<evidence type="ECO:0000256" key="7">
    <source>
        <dbReference type="PIRNR" id="PIRNR000124"/>
    </source>
</evidence>
<feature type="binding site" evidence="9">
    <location>
        <position position="212"/>
    </location>
    <ligand>
        <name>substrate</name>
    </ligand>
</feature>
<dbReference type="EMBL" id="MWDQ01000150">
    <property type="protein sequence ID" value="OQB71735.1"/>
    <property type="molecule type" value="Genomic_DNA"/>
</dbReference>
<dbReference type="Pfam" id="PF03720">
    <property type="entry name" value="UDPG_MGDP_dh_C"/>
    <property type="match status" value="1"/>
</dbReference>
<feature type="binding site" evidence="9">
    <location>
        <position position="329"/>
    </location>
    <ligand>
        <name>substrate</name>
    </ligand>
</feature>
<dbReference type="InterPro" id="IPR017476">
    <property type="entry name" value="UDP-Glc/GDP-Man"/>
</dbReference>
<feature type="binding site" evidence="10">
    <location>
        <position position="336"/>
    </location>
    <ligand>
        <name>NAD(+)</name>
        <dbReference type="ChEBI" id="CHEBI:57540"/>
    </ligand>
</feature>
<evidence type="ECO:0000256" key="2">
    <source>
        <dbReference type="ARBA" id="ARBA00006601"/>
    </source>
</evidence>
<dbReference type="InterPro" id="IPR014026">
    <property type="entry name" value="UDP-Glc/GDP-Man_DH_dimer"/>
</dbReference>
<comment type="similarity">
    <text evidence="2 7">Belongs to the UDP-glucose/GDP-mannose dehydrogenase family.</text>
</comment>
<organism evidence="12">
    <name type="scientific">candidate division TA06 bacterium ADurb.Bin131</name>
    <dbReference type="NCBI Taxonomy" id="1852827"/>
    <lineage>
        <taxon>Bacteria</taxon>
        <taxon>Bacteria division TA06</taxon>
    </lineage>
</organism>
<dbReference type="Proteomes" id="UP000485562">
    <property type="component" value="Unassembled WGS sequence"/>
</dbReference>
<dbReference type="Gene3D" id="1.20.5.100">
    <property type="entry name" value="Cytochrome c1, transmembrane anchor, C-terminal"/>
    <property type="match status" value="1"/>
</dbReference>
<evidence type="ECO:0000256" key="3">
    <source>
        <dbReference type="ARBA" id="ARBA00012954"/>
    </source>
</evidence>
<proteinExistence type="inferred from homology"/>
<keyword evidence="5 7" id="KW-0520">NAD</keyword>
<evidence type="ECO:0000256" key="10">
    <source>
        <dbReference type="PIRSR" id="PIRSR500134-3"/>
    </source>
</evidence>
<dbReference type="PIRSF" id="PIRSF000124">
    <property type="entry name" value="UDPglc_GDPman_dh"/>
    <property type="match status" value="1"/>
</dbReference>
<feature type="binding site" evidence="10">
    <location>
        <position position="36"/>
    </location>
    <ligand>
        <name>NAD(+)</name>
        <dbReference type="ChEBI" id="CHEBI:57540"/>
    </ligand>
</feature>
<sequence>MRKIGIIGAGHVGLVTAACFANMGHYVLCADNDISKIRCLKKNKIPFYEPNLDDLVRSETEKGKLVFTSSIKRLTLESEIIFIAVGTPSSDCGRADLSAIEKVTAEIADALTCLKNPSGIYKIIVEKSTVPVFTGEWVKKTLQIMLPVGLDFDVAANPEFLREGSAVNDFMKPDRIVVGVENQRAKKIFEEIYKPLDAPMLFTDIKSAELIKHASNSFLALKISYINIIARICERCDADVDNVADGMGYDKRIGRAFLNAGIGYGGSCFPKDVRAFIYLAKKLGISFNLLREVEKINKQQREIAIKKAVSLLGGRLAGKKICAFGAAFKPDTDDLRESPAVEIIKKLISRGAKVRCYDPMALKNLVIEVPDVDVYNNPYDAVDSCDLLMLLTEWSQFAELNFERIKKLMKSPFIIDCRNFLDVKHLKKLGFIYSGIGRKV</sequence>
<dbReference type="SMART" id="SM00984">
    <property type="entry name" value="UDPG_MGDP_dh_C"/>
    <property type="match status" value="1"/>
</dbReference>
<feature type="binding site" evidence="9">
    <location>
        <position position="265"/>
    </location>
    <ligand>
        <name>substrate</name>
    </ligand>
</feature>